<evidence type="ECO:0000256" key="1">
    <source>
        <dbReference type="SAM" id="SignalP"/>
    </source>
</evidence>
<sequence>MIAKMSLKLAAVVVAAAFSNVAGATVVDVSGQYTLQYSVAAVAGQSHEYVFNYAITNVAQGYAGSQTGLDGFTVYIPTSATVLNVTVPTPYAGSPGFWSNSASPSLSLGGNGSQDMVAPAGYQAYTFWGQNTESVYQQNGTAHFSLTLGNVSLGTNTVGISSYYGFATPPSGQQYVSNQWGNYTTFTTQALSAVTVAAVPEPETYAMLLAGLGIMGAVARRRRRQG</sequence>
<name>A0ABX6MFW3_9BURK</name>
<evidence type="ECO:0000313" key="3">
    <source>
        <dbReference type="EMBL" id="QJD92824.1"/>
    </source>
</evidence>
<gene>
    <name evidence="3" type="ORF">HH213_23700</name>
</gene>
<evidence type="ECO:0000313" key="4">
    <source>
        <dbReference type="Proteomes" id="UP000503117"/>
    </source>
</evidence>
<dbReference type="Proteomes" id="UP000503117">
    <property type="component" value="Chromosome"/>
</dbReference>
<proteinExistence type="predicted"/>
<keyword evidence="1" id="KW-0732">Signal</keyword>
<organism evidence="3 4">
    <name type="scientific">Duganella dendranthematis</name>
    <dbReference type="NCBI Taxonomy" id="2728021"/>
    <lineage>
        <taxon>Bacteria</taxon>
        <taxon>Pseudomonadati</taxon>
        <taxon>Pseudomonadota</taxon>
        <taxon>Betaproteobacteria</taxon>
        <taxon>Burkholderiales</taxon>
        <taxon>Oxalobacteraceae</taxon>
        <taxon>Telluria group</taxon>
        <taxon>Duganella</taxon>
    </lineage>
</organism>
<accession>A0ABX6MFW3</accession>
<feature type="domain" description="Ice-binding protein C-terminal" evidence="2">
    <location>
        <begin position="198"/>
        <end position="223"/>
    </location>
</feature>
<evidence type="ECO:0000259" key="2">
    <source>
        <dbReference type="Pfam" id="PF07589"/>
    </source>
</evidence>
<feature type="chain" id="PRO_5046051527" evidence="1">
    <location>
        <begin position="25"/>
        <end position="226"/>
    </location>
</feature>
<feature type="signal peptide" evidence="1">
    <location>
        <begin position="1"/>
        <end position="24"/>
    </location>
</feature>
<protein>
    <submittedName>
        <fullName evidence="3">PEP-CTERM sorting domain-containing protein</fullName>
    </submittedName>
</protein>
<keyword evidence="4" id="KW-1185">Reference proteome</keyword>
<reference evidence="3 4" key="1">
    <citation type="submission" date="2020-04" db="EMBL/GenBank/DDBJ databases">
        <title>Genome sequencing of novel species.</title>
        <authorList>
            <person name="Heo J."/>
            <person name="Kim S.-J."/>
            <person name="Kim J.-S."/>
            <person name="Hong S.-B."/>
            <person name="Kwon S.-W."/>
        </authorList>
    </citation>
    <scope>NUCLEOTIDE SEQUENCE [LARGE SCALE GENOMIC DNA]</scope>
    <source>
        <strain evidence="3 4">AF9R3</strain>
    </source>
</reference>
<dbReference type="NCBIfam" id="TIGR02595">
    <property type="entry name" value="PEP_CTERM"/>
    <property type="match status" value="1"/>
</dbReference>
<dbReference type="InterPro" id="IPR013424">
    <property type="entry name" value="Ice-binding_C"/>
</dbReference>
<dbReference type="EMBL" id="CP051684">
    <property type="protein sequence ID" value="QJD92824.1"/>
    <property type="molecule type" value="Genomic_DNA"/>
</dbReference>
<dbReference type="Pfam" id="PF07589">
    <property type="entry name" value="PEP-CTERM"/>
    <property type="match status" value="1"/>
</dbReference>